<dbReference type="EMBL" id="KB520917">
    <property type="protein sequence ID" value="EMP37938.1"/>
    <property type="molecule type" value="Genomic_DNA"/>
</dbReference>
<gene>
    <name evidence="2" type="ORF">UY3_04868</name>
</gene>
<dbReference type="Proteomes" id="UP000031443">
    <property type="component" value="Unassembled WGS sequence"/>
</dbReference>
<dbReference type="PANTHER" id="PTHR47595:SF1">
    <property type="entry name" value="MYB_SANT-LIKE DNA-BINDING DOMAIN-CONTAINING PROTEIN"/>
    <property type="match status" value="1"/>
</dbReference>
<evidence type="ECO:0000313" key="3">
    <source>
        <dbReference type="Proteomes" id="UP000031443"/>
    </source>
</evidence>
<feature type="region of interest" description="Disordered" evidence="1">
    <location>
        <begin position="69"/>
        <end position="140"/>
    </location>
</feature>
<accession>M7C0R0</accession>
<keyword evidence="3" id="KW-1185">Reference proteome</keyword>
<feature type="compositionally biased region" description="Polar residues" evidence="1">
    <location>
        <begin position="106"/>
        <end position="119"/>
    </location>
</feature>
<dbReference type="PANTHER" id="PTHR47595">
    <property type="entry name" value="HEAT SHOCK 70 KDA PROTEIN 14"/>
    <property type="match status" value="1"/>
</dbReference>
<protein>
    <recommendedName>
        <fullName evidence="4">Zinc finger and SCAN domain-containing protein 20</fullName>
    </recommendedName>
</protein>
<proteinExistence type="predicted"/>
<dbReference type="AlphaFoldDB" id="M7C0R0"/>
<evidence type="ECO:0008006" key="4">
    <source>
        <dbReference type="Google" id="ProtNLM"/>
    </source>
</evidence>
<evidence type="ECO:0000313" key="2">
    <source>
        <dbReference type="EMBL" id="EMP37938.1"/>
    </source>
</evidence>
<organism evidence="2 3">
    <name type="scientific">Chelonia mydas</name>
    <name type="common">Green sea-turtle</name>
    <name type="synonym">Chelonia agassizi</name>
    <dbReference type="NCBI Taxonomy" id="8469"/>
    <lineage>
        <taxon>Eukaryota</taxon>
        <taxon>Metazoa</taxon>
        <taxon>Chordata</taxon>
        <taxon>Craniata</taxon>
        <taxon>Vertebrata</taxon>
        <taxon>Euteleostomi</taxon>
        <taxon>Archelosauria</taxon>
        <taxon>Testudinata</taxon>
        <taxon>Testudines</taxon>
        <taxon>Cryptodira</taxon>
        <taxon>Durocryptodira</taxon>
        <taxon>Americhelydia</taxon>
        <taxon>Chelonioidea</taxon>
        <taxon>Cheloniidae</taxon>
        <taxon>Chelonia</taxon>
    </lineage>
</organism>
<evidence type="ECO:0000256" key="1">
    <source>
        <dbReference type="SAM" id="MobiDB-lite"/>
    </source>
</evidence>
<reference evidence="3" key="1">
    <citation type="journal article" date="2013" name="Nat. Genet.">
        <title>The draft genomes of soft-shell turtle and green sea turtle yield insights into the development and evolution of the turtle-specific body plan.</title>
        <authorList>
            <person name="Wang Z."/>
            <person name="Pascual-Anaya J."/>
            <person name="Zadissa A."/>
            <person name="Li W."/>
            <person name="Niimura Y."/>
            <person name="Huang Z."/>
            <person name="Li C."/>
            <person name="White S."/>
            <person name="Xiong Z."/>
            <person name="Fang D."/>
            <person name="Wang B."/>
            <person name="Ming Y."/>
            <person name="Chen Y."/>
            <person name="Zheng Y."/>
            <person name="Kuraku S."/>
            <person name="Pignatelli M."/>
            <person name="Herrero J."/>
            <person name="Beal K."/>
            <person name="Nozawa M."/>
            <person name="Li Q."/>
            <person name="Wang J."/>
            <person name="Zhang H."/>
            <person name="Yu L."/>
            <person name="Shigenobu S."/>
            <person name="Wang J."/>
            <person name="Liu J."/>
            <person name="Flicek P."/>
            <person name="Searle S."/>
            <person name="Wang J."/>
            <person name="Kuratani S."/>
            <person name="Yin Y."/>
            <person name="Aken B."/>
            <person name="Zhang G."/>
            <person name="Irie N."/>
        </authorList>
    </citation>
    <scope>NUCLEOTIDE SEQUENCE [LARGE SCALE GENOMIC DNA]</scope>
</reference>
<name>M7C0R0_CHEMY</name>
<sequence>MIERGHDCDRLQCRVKVKELWNAYHEAREANRRSGATPTSCQFYKEQDAILGGNPTSTAKAPVDTSLAHVSVKSGPSQEEEILDKEGEGDPEAEDDSDARDACSQELFSTPEEPSQSQKLDPGEAQTGEEAPEMTLGAQPPSLLAAAEWLCRIRKWPRRTKEDFLCEVMMYSAAKKQALKELRDREKRD</sequence>
<feature type="compositionally biased region" description="Acidic residues" evidence="1">
    <location>
        <begin position="78"/>
        <end position="98"/>
    </location>
</feature>